<evidence type="ECO:0000256" key="5">
    <source>
        <dbReference type="ARBA" id="ARBA00022723"/>
    </source>
</evidence>
<feature type="binding site" evidence="11">
    <location>
        <position position="212"/>
    </location>
    <ligand>
        <name>FMN</name>
        <dbReference type="ChEBI" id="CHEBI:58210"/>
    </ligand>
</feature>
<dbReference type="Gene3D" id="3.20.20.70">
    <property type="entry name" value="Aldolase class I"/>
    <property type="match status" value="1"/>
</dbReference>
<evidence type="ECO:0000259" key="12">
    <source>
        <dbReference type="Pfam" id="PF01070"/>
    </source>
</evidence>
<reference evidence="14" key="1">
    <citation type="submission" date="2016-01" db="EMBL/GenBank/DDBJ databases">
        <title>Draft genome of Chromobacterium sp. F49.</title>
        <authorList>
            <person name="Hong K.W."/>
        </authorList>
    </citation>
    <scope>NUCLEOTIDE SEQUENCE [LARGE SCALE GENOMIC DNA]</scope>
    <source>
        <strain evidence="14">M63</strain>
    </source>
</reference>
<keyword evidence="6 11" id="KW-0460">Magnesium</keyword>
<dbReference type="OrthoDB" id="9795032at2"/>
<dbReference type="GO" id="GO:0008299">
    <property type="term" value="P:isoprenoid biosynthetic process"/>
    <property type="evidence" value="ECO:0007669"/>
    <property type="project" value="UniProtKB-UniRule"/>
</dbReference>
<evidence type="ECO:0000313" key="13">
    <source>
        <dbReference type="EMBL" id="KZE77215.1"/>
    </source>
</evidence>
<keyword evidence="3 11" id="KW-0285">Flavoprotein</keyword>
<dbReference type="HAMAP" id="MF_00354">
    <property type="entry name" value="Idi_2"/>
    <property type="match status" value="1"/>
</dbReference>
<comment type="caution">
    <text evidence="13">The sequence shown here is derived from an EMBL/GenBank/DDBJ whole genome shotgun (WGS) entry which is preliminary data.</text>
</comment>
<organism evidence="13 14">
    <name type="scientific">Paenibacillus elgii</name>
    <dbReference type="NCBI Taxonomy" id="189691"/>
    <lineage>
        <taxon>Bacteria</taxon>
        <taxon>Bacillati</taxon>
        <taxon>Bacillota</taxon>
        <taxon>Bacilli</taxon>
        <taxon>Bacillales</taxon>
        <taxon>Paenibacillaceae</taxon>
        <taxon>Paenibacillus</taxon>
    </lineage>
</organism>
<evidence type="ECO:0000256" key="4">
    <source>
        <dbReference type="ARBA" id="ARBA00022643"/>
    </source>
</evidence>
<evidence type="ECO:0000256" key="6">
    <source>
        <dbReference type="ARBA" id="ARBA00022842"/>
    </source>
</evidence>
<dbReference type="PIRSF" id="PIRSF003314">
    <property type="entry name" value="IPP_isomerase"/>
    <property type="match status" value="1"/>
</dbReference>
<feature type="binding site" evidence="11">
    <location>
        <position position="151"/>
    </location>
    <ligand>
        <name>Mg(2+)</name>
        <dbReference type="ChEBI" id="CHEBI:18420"/>
    </ligand>
</feature>
<dbReference type="Proteomes" id="UP000076563">
    <property type="component" value="Unassembled WGS sequence"/>
</dbReference>
<dbReference type="GO" id="GO:0000287">
    <property type="term" value="F:magnesium ion binding"/>
    <property type="evidence" value="ECO:0007669"/>
    <property type="project" value="UniProtKB-UniRule"/>
</dbReference>
<comment type="cofactor">
    <cofactor evidence="11">
        <name>Mg(2+)</name>
        <dbReference type="ChEBI" id="CHEBI:18420"/>
    </cofactor>
</comment>
<dbReference type="AlphaFoldDB" id="A0A161SAZ7"/>
<feature type="binding site" evidence="11">
    <location>
        <begin position="5"/>
        <end position="6"/>
    </location>
    <ligand>
        <name>substrate</name>
    </ligand>
</feature>
<comment type="catalytic activity">
    <reaction evidence="11">
        <text>isopentenyl diphosphate = dimethylallyl diphosphate</text>
        <dbReference type="Rhea" id="RHEA:23284"/>
        <dbReference type="ChEBI" id="CHEBI:57623"/>
        <dbReference type="ChEBI" id="CHEBI:128769"/>
        <dbReference type="EC" id="5.3.3.2"/>
    </reaction>
</comment>
<gene>
    <name evidence="11" type="primary">fni</name>
    <name evidence="13" type="ORF">AV654_21785</name>
</gene>
<dbReference type="InterPro" id="IPR000262">
    <property type="entry name" value="FMN-dep_DH"/>
</dbReference>
<dbReference type="EC" id="5.3.3.2" evidence="11"/>
<dbReference type="eggNOG" id="COG1304">
    <property type="taxonomic scope" value="Bacteria"/>
</dbReference>
<feature type="binding site" evidence="11">
    <location>
        <begin position="61"/>
        <end position="63"/>
    </location>
    <ligand>
        <name>FMN</name>
        <dbReference type="ChEBI" id="CHEBI:58210"/>
    </ligand>
</feature>
<keyword evidence="14" id="KW-1185">Reference proteome</keyword>
<dbReference type="Pfam" id="PF01070">
    <property type="entry name" value="FMN_dh"/>
    <property type="match status" value="1"/>
</dbReference>
<dbReference type="STRING" id="1007103.GCA_000213315_05005"/>
<feature type="binding site" evidence="11">
    <location>
        <position position="120"/>
    </location>
    <ligand>
        <name>FMN</name>
        <dbReference type="ChEBI" id="CHEBI:58210"/>
    </ligand>
</feature>
<evidence type="ECO:0000313" key="14">
    <source>
        <dbReference type="Proteomes" id="UP000076563"/>
    </source>
</evidence>
<feature type="binding site" evidence="11">
    <location>
        <begin position="283"/>
        <end position="284"/>
    </location>
    <ligand>
        <name>FMN</name>
        <dbReference type="ChEBI" id="CHEBI:58210"/>
    </ligand>
</feature>
<dbReference type="NCBIfam" id="TIGR02151">
    <property type="entry name" value="IPP_isom_2"/>
    <property type="match status" value="1"/>
</dbReference>
<comment type="function">
    <text evidence="11">Involved in the biosynthesis of isoprenoids. Catalyzes the 1,3-allylic rearrangement of the homoallylic substrate isopentenyl (IPP) to its allylic isomer, dimethylallyl diphosphate (DMAPP).</text>
</comment>
<dbReference type="CDD" id="cd02811">
    <property type="entry name" value="IDI-2_FMN"/>
    <property type="match status" value="1"/>
</dbReference>
<dbReference type="SUPFAM" id="SSF51395">
    <property type="entry name" value="FMN-linked oxidoreductases"/>
    <property type="match status" value="1"/>
</dbReference>
<proteinExistence type="inferred from homology"/>
<dbReference type="PANTHER" id="PTHR43665:SF1">
    <property type="entry name" value="ISOPENTENYL-DIPHOSPHATE DELTA-ISOMERASE"/>
    <property type="match status" value="1"/>
</dbReference>
<dbReference type="GO" id="GO:0005737">
    <property type="term" value="C:cytoplasm"/>
    <property type="evidence" value="ECO:0007669"/>
    <property type="project" value="UniProtKB-SubCell"/>
</dbReference>
<dbReference type="PANTHER" id="PTHR43665">
    <property type="entry name" value="ISOPENTENYL-DIPHOSPHATE DELTA-ISOMERASE"/>
    <property type="match status" value="1"/>
</dbReference>
<dbReference type="GO" id="GO:0004452">
    <property type="term" value="F:isopentenyl-diphosphate delta-isomerase activity"/>
    <property type="evidence" value="ECO:0007669"/>
    <property type="project" value="UniProtKB-UniRule"/>
</dbReference>
<comment type="cofactor">
    <cofactor evidence="11">
        <name>NADPH</name>
        <dbReference type="ChEBI" id="CHEBI:57783"/>
    </cofactor>
</comment>
<keyword evidence="2 11" id="KW-0963">Cytoplasm</keyword>
<name>A0A161SAZ7_9BACL</name>
<keyword evidence="5 11" id="KW-0479">Metal-binding</keyword>
<sequence>MRIPRKMEHVHHALQLGQSGEQGFRDIKLVHNCLPGISSESIALHTRIGELLLSSPILINAMTGGARETEEINRELAVAARETGLAMAVGSQMAAIKNPETAASYRIVRKINPRGIVFGNLGSEATLEQALRAVDMLQADGLQIHLNVMQELIMPEGDRDFRGMLERIRTIVERAGVPVIVKEVGFGMVRESAEKLIGCGVGCIDVGGSGGTNFAAIENARRDLPMDWLNDWGCKTSIALLEVLEAKRRLNRPDVAVVATGGITGALEICKALTLGASAVGMAGAMLRVLRTSGTEALIGQITSWHHELRLLMTALGASRIEALHGLPVVITSETAEWCAVRGMDISAYARRPGYA</sequence>
<keyword evidence="4 11" id="KW-0288">FMN</keyword>
<evidence type="ECO:0000256" key="1">
    <source>
        <dbReference type="ARBA" id="ARBA00001917"/>
    </source>
</evidence>
<dbReference type="InterPro" id="IPR013785">
    <property type="entry name" value="Aldolase_TIM"/>
</dbReference>
<keyword evidence="9 11" id="KW-0413">Isomerase</keyword>
<keyword evidence="8 11" id="KW-0414">Isoprene biosynthesis</keyword>
<comment type="subunit">
    <text evidence="10 11">Homooctamer. Dimer of tetramers.</text>
</comment>
<dbReference type="InterPro" id="IPR011179">
    <property type="entry name" value="IPdP_isomerase"/>
</dbReference>
<evidence type="ECO:0000256" key="2">
    <source>
        <dbReference type="ARBA" id="ARBA00022490"/>
    </source>
</evidence>
<protein>
    <recommendedName>
        <fullName evidence="11">Isopentenyl-diphosphate delta-isomerase</fullName>
        <shortName evidence="11">IPP isomerase</shortName>
        <ecNumber evidence="11">5.3.3.2</ecNumber>
    </recommendedName>
    <alternativeName>
        <fullName evidence="11">Isopentenyl diphosphate:dimethylallyl diphosphate isomerase</fullName>
    </alternativeName>
    <alternativeName>
        <fullName evidence="11">Isopentenyl pyrophosphate isomerase</fullName>
    </alternativeName>
    <alternativeName>
        <fullName evidence="11">Type 2 isopentenyl diphosphate isomerase</fullName>
        <shortName evidence="11">IDI-2</shortName>
    </alternativeName>
</protein>
<feature type="binding site" evidence="11">
    <location>
        <position position="182"/>
    </location>
    <ligand>
        <name>FMN</name>
        <dbReference type="ChEBI" id="CHEBI:58210"/>
    </ligand>
</feature>
<evidence type="ECO:0000256" key="11">
    <source>
        <dbReference type="HAMAP-Rule" id="MF_00354"/>
    </source>
</evidence>
<feature type="binding site" evidence="11">
    <location>
        <position position="150"/>
    </location>
    <ligand>
        <name>substrate</name>
    </ligand>
</feature>
<dbReference type="GO" id="GO:0070402">
    <property type="term" value="F:NADPH binding"/>
    <property type="evidence" value="ECO:0007669"/>
    <property type="project" value="UniProtKB-UniRule"/>
</dbReference>
<comment type="cofactor">
    <cofactor evidence="1 11">
        <name>FMN</name>
        <dbReference type="ChEBI" id="CHEBI:58210"/>
    </cofactor>
</comment>
<comment type="similarity">
    <text evidence="11">Belongs to the IPP isomerase type 2 family.</text>
</comment>
<comment type="subcellular location">
    <subcellularLocation>
        <location evidence="11">Cytoplasm</location>
    </subcellularLocation>
</comment>
<keyword evidence="7 11" id="KW-0521">NADP</keyword>
<evidence type="ECO:0000256" key="3">
    <source>
        <dbReference type="ARBA" id="ARBA00022630"/>
    </source>
</evidence>
<feature type="domain" description="FMN-dependent dehydrogenase" evidence="12">
    <location>
        <begin position="166"/>
        <end position="324"/>
    </location>
</feature>
<dbReference type="GO" id="GO:0010181">
    <property type="term" value="F:FMN binding"/>
    <property type="evidence" value="ECO:0007669"/>
    <property type="project" value="UniProtKB-UniRule"/>
</dbReference>
<evidence type="ECO:0000256" key="7">
    <source>
        <dbReference type="ARBA" id="ARBA00022857"/>
    </source>
</evidence>
<feature type="binding site" evidence="11">
    <location>
        <position position="91"/>
    </location>
    <ligand>
        <name>FMN</name>
        <dbReference type="ChEBI" id="CHEBI:58210"/>
    </ligand>
</feature>
<comment type="caution">
    <text evidence="11">Lacks conserved residue(s) required for the propagation of feature annotation.</text>
</comment>
<accession>A0A161SAZ7</accession>
<evidence type="ECO:0000256" key="8">
    <source>
        <dbReference type="ARBA" id="ARBA00023229"/>
    </source>
</evidence>
<dbReference type="EMBL" id="LQRA01000064">
    <property type="protein sequence ID" value="KZE77215.1"/>
    <property type="molecule type" value="Genomic_DNA"/>
</dbReference>
<evidence type="ECO:0000256" key="10">
    <source>
        <dbReference type="ARBA" id="ARBA00025810"/>
    </source>
</evidence>
<evidence type="ECO:0000256" key="9">
    <source>
        <dbReference type="ARBA" id="ARBA00023235"/>
    </source>
</evidence>
<dbReference type="GO" id="GO:0016491">
    <property type="term" value="F:oxidoreductase activity"/>
    <property type="evidence" value="ECO:0007669"/>
    <property type="project" value="InterPro"/>
</dbReference>